<feature type="compositionally biased region" description="Gly residues" evidence="1">
    <location>
        <begin position="700"/>
        <end position="709"/>
    </location>
</feature>
<evidence type="ECO:0000256" key="1">
    <source>
        <dbReference type="SAM" id="MobiDB-lite"/>
    </source>
</evidence>
<gene>
    <name evidence="2" type="ORF">CBR_g23591</name>
</gene>
<reference evidence="2 3" key="1">
    <citation type="journal article" date="2018" name="Cell">
        <title>The Chara Genome: Secondary Complexity and Implications for Plant Terrestrialization.</title>
        <authorList>
            <person name="Nishiyama T."/>
            <person name="Sakayama H."/>
            <person name="Vries J.D."/>
            <person name="Buschmann H."/>
            <person name="Saint-Marcoux D."/>
            <person name="Ullrich K.K."/>
            <person name="Haas F.B."/>
            <person name="Vanderstraeten L."/>
            <person name="Becker D."/>
            <person name="Lang D."/>
            <person name="Vosolsobe S."/>
            <person name="Rombauts S."/>
            <person name="Wilhelmsson P.K.I."/>
            <person name="Janitza P."/>
            <person name="Kern R."/>
            <person name="Heyl A."/>
            <person name="Rumpler F."/>
            <person name="Villalobos L.I.A.C."/>
            <person name="Clay J.M."/>
            <person name="Skokan R."/>
            <person name="Toyoda A."/>
            <person name="Suzuki Y."/>
            <person name="Kagoshima H."/>
            <person name="Schijlen E."/>
            <person name="Tajeshwar N."/>
            <person name="Catarino B."/>
            <person name="Hetherington A.J."/>
            <person name="Saltykova A."/>
            <person name="Bonnot C."/>
            <person name="Breuninger H."/>
            <person name="Symeonidi A."/>
            <person name="Radhakrishnan G.V."/>
            <person name="Van Nieuwerburgh F."/>
            <person name="Deforce D."/>
            <person name="Chang C."/>
            <person name="Karol K.G."/>
            <person name="Hedrich R."/>
            <person name="Ulvskov P."/>
            <person name="Glockner G."/>
            <person name="Delwiche C.F."/>
            <person name="Petrasek J."/>
            <person name="Van de Peer Y."/>
            <person name="Friml J."/>
            <person name="Beilby M."/>
            <person name="Dolan L."/>
            <person name="Kohara Y."/>
            <person name="Sugano S."/>
            <person name="Fujiyama A."/>
            <person name="Delaux P.-M."/>
            <person name="Quint M."/>
            <person name="TheiBen G."/>
            <person name="Hagemann M."/>
            <person name="Harholt J."/>
            <person name="Dunand C."/>
            <person name="Zachgo S."/>
            <person name="Langdale J."/>
            <person name="Maumus F."/>
            <person name="Straeten D.V.D."/>
            <person name="Gould S.B."/>
            <person name="Rensing S.A."/>
        </authorList>
    </citation>
    <scope>NUCLEOTIDE SEQUENCE [LARGE SCALE GENOMIC DNA]</scope>
    <source>
        <strain evidence="2 3">S276</strain>
    </source>
</reference>
<comment type="caution">
    <text evidence="2">The sequence shown here is derived from an EMBL/GenBank/DDBJ whole genome shotgun (WGS) entry which is preliminary data.</text>
</comment>
<sequence length="709" mass="76031">MEPEESVQQAQDARAQVPGNYQLEEDRVKEMIRACYEEGILPTNIDSGKMSVEGREAKFVLNSAVDEIKVKWLKARTVTVIFRDGARFLPKKVKEDLIRAYEDVWIRDETFGEGFKRGRIKVESPNIVLYIPRSQAITDWMLAKRSDFIDLSNTTYRTEFKPWMTRVEVRDWRRTVDESIFWVVAVGIPLDEMTFIYVHIERAIGKIIKHHQPEADESNPKLVNLRFDLDHAAKSNMKDKVWVQTHQGDLLEVRMASTESEWCRRCCTFFHLEENCRRPDGRNRGGTSSRPQQASTAPGTGVSPQPQYQGPLRAPGASVTPVVKSASNRQAASSSAPNSNMQAVVQPVLPPGATSQFNPVFSPGAGQILQGTVSQNLAPGQVNPWAAFFQNLSMHPFIWQQTQGLAPLDASLTGSPSFVNLQTYPPWTQAPGGPGGQGSSGMSGGQGFNNAGSLPSRAAALGPSGSRLRGMSPCKQRRVSGTSGVDIQVDEVRAESSKVSSEGLRMDSRNGGKAAWASATELRKLPCMVEAGAIDNCPSQVPSKAVQVGVADRTGKGSGYPLCADAFIVGPGNSPTGGAGLCTSAVATMPGGFASSQPSQSKSRPKSDGHIRRGEDSIPVGRPPNRENENETTATIGDLNAPLEGQDVSHSASVGAGEGGGQTDPGIGHNGRDIGLDGVASQDESNVRGGGRGSDTHVGGDVGGSGEMR</sequence>
<dbReference type="Gramene" id="GBG77263">
    <property type="protein sequence ID" value="GBG77263"/>
    <property type="gene ID" value="CBR_g23591"/>
</dbReference>
<organism evidence="2 3">
    <name type="scientific">Chara braunii</name>
    <name type="common">Braun's stonewort</name>
    <dbReference type="NCBI Taxonomy" id="69332"/>
    <lineage>
        <taxon>Eukaryota</taxon>
        <taxon>Viridiplantae</taxon>
        <taxon>Streptophyta</taxon>
        <taxon>Charophyceae</taxon>
        <taxon>Charales</taxon>
        <taxon>Characeae</taxon>
        <taxon>Chara</taxon>
    </lineage>
</organism>
<feature type="compositionally biased region" description="Basic and acidic residues" evidence="1">
    <location>
        <begin position="605"/>
        <end position="616"/>
    </location>
</feature>
<dbReference type="AlphaFoldDB" id="A0A388L4Z1"/>
<feature type="compositionally biased region" description="Polar residues" evidence="1">
    <location>
        <begin position="285"/>
        <end position="308"/>
    </location>
</feature>
<feature type="region of interest" description="Disordered" evidence="1">
    <location>
        <begin position="428"/>
        <end position="483"/>
    </location>
</feature>
<accession>A0A388L4Z1</accession>
<dbReference type="EMBL" id="BFEA01000264">
    <property type="protein sequence ID" value="GBG77263.1"/>
    <property type="molecule type" value="Genomic_DNA"/>
</dbReference>
<protein>
    <submittedName>
        <fullName evidence="2">Uncharacterized protein</fullName>
    </submittedName>
</protein>
<feature type="compositionally biased region" description="Low complexity" evidence="1">
    <location>
        <begin position="325"/>
        <end position="340"/>
    </location>
</feature>
<evidence type="ECO:0000313" key="3">
    <source>
        <dbReference type="Proteomes" id="UP000265515"/>
    </source>
</evidence>
<proteinExistence type="predicted"/>
<keyword evidence="3" id="KW-1185">Reference proteome</keyword>
<feature type="compositionally biased region" description="Gly residues" evidence="1">
    <location>
        <begin position="432"/>
        <end position="447"/>
    </location>
</feature>
<name>A0A388L4Z1_CHABU</name>
<dbReference type="Proteomes" id="UP000265515">
    <property type="component" value="Unassembled WGS sequence"/>
</dbReference>
<feature type="region of interest" description="Disordered" evidence="1">
    <location>
        <begin position="592"/>
        <end position="709"/>
    </location>
</feature>
<evidence type="ECO:0000313" key="2">
    <source>
        <dbReference type="EMBL" id="GBG77263.1"/>
    </source>
</evidence>
<feature type="region of interest" description="Disordered" evidence="1">
    <location>
        <begin position="277"/>
        <end position="340"/>
    </location>
</feature>